<keyword evidence="7" id="KW-1185">Reference proteome</keyword>
<dbReference type="Proteomes" id="UP001228905">
    <property type="component" value="Unassembled WGS sequence"/>
</dbReference>
<evidence type="ECO:0000256" key="4">
    <source>
        <dbReference type="ARBA" id="ARBA00023163"/>
    </source>
</evidence>
<sequence>MKMQELERLSGVGRETIRYYIRMGLLPEPTRPKPNVANYDDEHLRRLAVIRRLQQQRYLPLSFIKDLLDRPTHGKFAAFPGLEGRLAQDLDVPSLEPVIPVEEAATLAGMPLQELLRLMTAGVIAEGPAISAYDLALVQTWRRAQDQGFGETGGFFSEDLAIYVEALAPLAKAEVDRFYERISGAADPDEAARLGRQGIEILGELILRLRTRLILERVAELNREGEG</sequence>
<comment type="caution">
    <text evidence="6">The sequence shown here is derived from an EMBL/GenBank/DDBJ whole genome shotgun (WGS) entry which is preliminary data.</text>
</comment>
<dbReference type="Pfam" id="PF13411">
    <property type="entry name" value="MerR_1"/>
    <property type="match status" value="1"/>
</dbReference>
<accession>A0ABU0IRG0</accession>
<dbReference type="InterPro" id="IPR009061">
    <property type="entry name" value="DNA-bd_dom_put_sf"/>
</dbReference>
<dbReference type="SMART" id="SM00422">
    <property type="entry name" value="HTH_MERR"/>
    <property type="match status" value="1"/>
</dbReference>
<evidence type="ECO:0000313" key="7">
    <source>
        <dbReference type="Proteomes" id="UP001228905"/>
    </source>
</evidence>
<dbReference type="PROSITE" id="PS50937">
    <property type="entry name" value="HTH_MERR_2"/>
    <property type="match status" value="1"/>
</dbReference>
<evidence type="ECO:0000259" key="5">
    <source>
        <dbReference type="PROSITE" id="PS50937"/>
    </source>
</evidence>
<keyword evidence="3 6" id="KW-0238">DNA-binding</keyword>
<evidence type="ECO:0000256" key="1">
    <source>
        <dbReference type="ARBA" id="ARBA00022491"/>
    </source>
</evidence>
<dbReference type="PANTHER" id="PTHR30204:SF69">
    <property type="entry name" value="MERR-FAMILY TRANSCRIPTIONAL REGULATOR"/>
    <property type="match status" value="1"/>
</dbReference>
<evidence type="ECO:0000313" key="6">
    <source>
        <dbReference type="EMBL" id="MDQ0464607.1"/>
    </source>
</evidence>
<dbReference type="InterPro" id="IPR047057">
    <property type="entry name" value="MerR_fam"/>
</dbReference>
<gene>
    <name evidence="6" type="ORF">QO010_002391</name>
</gene>
<reference evidence="6 7" key="1">
    <citation type="submission" date="2023-07" db="EMBL/GenBank/DDBJ databases">
        <title>Genomic Encyclopedia of Type Strains, Phase IV (KMG-IV): sequencing the most valuable type-strain genomes for metagenomic binning, comparative biology and taxonomic classification.</title>
        <authorList>
            <person name="Goeker M."/>
        </authorList>
    </citation>
    <scope>NUCLEOTIDE SEQUENCE [LARGE SCALE GENOMIC DNA]</scope>
    <source>
        <strain evidence="6 7">DSM 18695</strain>
    </source>
</reference>
<keyword evidence="1" id="KW-0678">Repressor</keyword>
<dbReference type="Gene3D" id="1.10.1660.10">
    <property type="match status" value="1"/>
</dbReference>
<evidence type="ECO:0000256" key="2">
    <source>
        <dbReference type="ARBA" id="ARBA00023015"/>
    </source>
</evidence>
<organism evidence="6 7">
    <name type="scientific">Caulobacter ginsengisoli</name>
    <dbReference type="NCBI Taxonomy" id="400775"/>
    <lineage>
        <taxon>Bacteria</taxon>
        <taxon>Pseudomonadati</taxon>
        <taxon>Pseudomonadota</taxon>
        <taxon>Alphaproteobacteria</taxon>
        <taxon>Caulobacterales</taxon>
        <taxon>Caulobacteraceae</taxon>
        <taxon>Caulobacter</taxon>
    </lineage>
</organism>
<feature type="domain" description="HTH merR-type" evidence="5">
    <location>
        <begin position="1"/>
        <end position="70"/>
    </location>
</feature>
<proteinExistence type="predicted"/>
<evidence type="ECO:0000256" key="3">
    <source>
        <dbReference type="ARBA" id="ARBA00023125"/>
    </source>
</evidence>
<dbReference type="GO" id="GO:0003677">
    <property type="term" value="F:DNA binding"/>
    <property type="evidence" value="ECO:0007669"/>
    <property type="project" value="UniProtKB-KW"/>
</dbReference>
<dbReference type="InterPro" id="IPR000551">
    <property type="entry name" value="MerR-type_HTH_dom"/>
</dbReference>
<protein>
    <submittedName>
        <fullName evidence="6">DNA-binding transcriptional MerR regulator</fullName>
    </submittedName>
</protein>
<dbReference type="PANTHER" id="PTHR30204">
    <property type="entry name" value="REDOX-CYCLING DRUG-SENSING TRANSCRIPTIONAL ACTIVATOR SOXR"/>
    <property type="match status" value="1"/>
</dbReference>
<dbReference type="EMBL" id="JAUSVS010000004">
    <property type="protein sequence ID" value="MDQ0464607.1"/>
    <property type="molecule type" value="Genomic_DNA"/>
</dbReference>
<dbReference type="SUPFAM" id="SSF46955">
    <property type="entry name" value="Putative DNA-binding domain"/>
    <property type="match status" value="1"/>
</dbReference>
<name>A0ABU0IRG0_9CAUL</name>
<keyword evidence="2" id="KW-0805">Transcription regulation</keyword>
<keyword evidence="4" id="KW-0804">Transcription</keyword>